<dbReference type="EC" id="3.4.11.2" evidence="4 12"/>
<comment type="caution">
    <text evidence="17">The sequence shown here is derived from an EMBL/GenBank/DDBJ whole genome shotgun (WGS) entry which is preliminary data.</text>
</comment>
<gene>
    <name evidence="17" type="ORF">D5039_06125</name>
</gene>
<keyword evidence="6 17" id="KW-0031">Aminopeptidase</keyword>
<evidence type="ECO:0000256" key="12">
    <source>
        <dbReference type="NCBIfam" id="TIGR02414"/>
    </source>
</evidence>
<dbReference type="Gene3D" id="2.60.40.1840">
    <property type="match status" value="1"/>
</dbReference>
<dbReference type="InterPro" id="IPR045357">
    <property type="entry name" value="Aminopeptidase_N-like_N"/>
</dbReference>
<evidence type="ECO:0000256" key="7">
    <source>
        <dbReference type="ARBA" id="ARBA00022670"/>
    </source>
</evidence>
<dbReference type="InterPro" id="IPR037144">
    <property type="entry name" value="Peptidase_M1_pepN_C_sf"/>
</dbReference>
<evidence type="ECO:0000256" key="5">
    <source>
        <dbReference type="ARBA" id="ARBA00015611"/>
    </source>
</evidence>
<dbReference type="RefSeq" id="WP_265257304.1">
    <property type="nucleotide sequence ID" value="NZ_QZCV01000001.1"/>
</dbReference>
<evidence type="ECO:0000259" key="14">
    <source>
        <dbReference type="Pfam" id="PF11940"/>
    </source>
</evidence>
<feature type="domain" description="Peptidase M1 membrane alanine aminopeptidase" evidence="13">
    <location>
        <begin position="241"/>
        <end position="447"/>
    </location>
</feature>
<evidence type="ECO:0000259" key="16">
    <source>
        <dbReference type="Pfam" id="PF17900"/>
    </source>
</evidence>
<accession>A0ABT3KR15</accession>
<evidence type="ECO:0000313" key="18">
    <source>
        <dbReference type="Proteomes" id="UP001208935"/>
    </source>
</evidence>
<evidence type="ECO:0000256" key="2">
    <source>
        <dbReference type="ARBA" id="ARBA00001947"/>
    </source>
</evidence>
<name>A0ABT3KR15_9BURK</name>
<keyword evidence="11" id="KW-0482">Metalloprotease</keyword>
<dbReference type="NCBIfam" id="TIGR02414">
    <property type="entry name" value="pepN_proteo"/>
    <property type="match status" value="1"/>
</dbReference>
<evidence type="ECO:0000256" key="6">
    <source>
        <dbReference type="ARBA" id="ARBA00022438"/>
    </source>
</evidence>
<dbReference type="InterPro" id="IPR001930">
    <property type="entry name" value="Peptidase_M1"/>
</dbReference>
<dbReference type="GO" id="GO:0004177">
    <property type="term" value="F:aminopeptidase activity"/>
    <property type="evidence" value="ECO:0007669"/>
    <property type="project" value="UniProtKB-KW"/>
</dbReference>
<keyword evidence="9" id="KW-0378">Hydrolase</keyword>
<dbReference type="Proteomes" id="UP001208935">
    <property type="component" value="Unassembled WGS sequence"/>
</dbReference>
<feature type="domain" description="Peptidase M1 alanyl aminopeptidase Ig-like fold" evidence="14">
    <location>
        <begin position="467"/>
        <end position="574"/>
    </location>
</feature>
<reference evidence="18" key="1">
    <citation type="submission" date="2023-07" db="EMBL/GenBank/DDBJ databases">
        <title>Verminephrobacter genomes.</title>
        <authorList>
            <person name="Lund M.B."/>
        </authorList>
    </citation>
    <scope>NUCLEOTIDE SEQUENCE [LARGE SCALE GENOMIC DNA]</scope>
    <source>
        <strain evidence="18">AtM5-05</strain>
    </source>
</reference>
<dbReference type="InterPro" id="IPR014782">
    <property type="entry name" value="Peptidase_M1_dom"/>
</dbReference>
<evidence type="ECO:0000256" key="1">
    <source>
        <dbReference type="ARBA" id="ARBA00000098"/>
    </source>
</evidence>
<evidence type="ECO:0000256" key="11">
    <source>
        <dbReference type="ARBA" id="ARBA00023049"/>
    </source>
</evidence>
<organism evidence="17 18">
    <name type="scientific">Verminephrobacter aporrectodeae subsp. tuberculatae</name>
    <dbReference type="NCBI Taxonomy" id="1110392"/>
    <lineage>
        <taxon>Bacteria</taxon>
        <taxon>Pseudomonadati</taxon>
        <taxon>Pseudomonadota</taxon>
        <taxon>Betaproteobacteria</taxon>
        <taxon>Burkholderiales</taxon>
        <taxon>Comamonadaceae</taxon>
        <taxon>Verminephrobacter</taxon>
    </lineage>
</organism>
<dbReference type="InterPro" id="IPR042097">
    <property type="entry name" value="Aminopeptidase_N-like_N_sf"/>
</dbReference>
<proteinExistence type="inferred from homology"/>
<protein>
    <recommendedName>
        <fullName evidence="5 12">Aminopeptidase N</fullName>
        <ecNumber evidence="4 12">3.4.11.2</ecNumber>
    </recommendedName>
</protein>
<dbReference type="Pfam" id="PF17432">
    <property type="entry name" value="DUF3458_C"/>
    <property type="match status" value="1"/>
</dbReference>
<evidence type="ECO:0000256" key="3">
    <source>
        <dbReference type="ARBA" id="ARBA00010136"/>
    </source>
</evidence>
<dbReference type="InterPro" id="IPR027268">
    <property type="entry name" value="Peptidase_M4/M1_CTD_sf"/>
</dbReference>
<evidence type="ECO:0000256" key="8">
    <source>
        <dbReference type="ARBA" id="ARBA00022723"/>
    </source>
</evidence>
<dbReference type="InterPro" id="IPR038438">
    <property type="entry name" value="PepN_Ig-like_sf"/>
</dbReference>
<dbReference type="Gene3D" id="1.10.390.10">
    <property type="entry name" value="Neutral Protease Domain 2"/>
    <property type="match status" value="1"/>
</dbReference>
<comment type="cofactor">
    <cofactor evidence="2">
        <name>Zn(2+)</name>
        <dbReference type="ChEBI" id="CHEBI:29105"/>
    </cofactor>
</comment>
<dbReference type="Pfam" id="PF11940">
    <property type="entry name" value="DUF3458"/>
    <property type="match status" value="1"/>
</dbReference>
<dbReference type="Gene3D" id="1.25.50.10">
    <property type="entry name" value="Peptidase M1, alanyl aminopeptidase, C-terminal domain"/>
    <property type="match status" value="1"/>
</dbReference>
<comment type="similarity">
    <text evidence="3">Belongs to the peptidase M1 family.</text>
</comment>
<dbReference type="SUPFAM" id="SSF55486">
    <property type="entry name" value="Metalloproteases ('zincins'), catalytic domain"/>
    <property type="match status" value="1"/>
</dbReference>
<evidence type="ECO:0000256" key="4">
    <source>
        <dbReference type="ARBA" id="ARBA00012564"/>
    </source>
</evidence>
<keyword evidence="7" id="KW-0645">Protease</keyword>
<dbReference type="InterPro" id="IPR035414">
    <property type="entry name" value="Peptidase_M1_pepN_Ig-like"/>
</dbReference>
<evidence type="ECO:0000259" key="13">
    <source>
        <dbReference type="Pfam" id="PF01433"/>
    </source>
</evidence>
<keyword evidence="8" id="KW-0479">Metal-binding</keyword>
<dbReference type="CDD" id="cd09600">
    <property type="entry name" value="M1_APN"/>
    <property type="match status" value="1"/>
</dbReference>
<dbReference type="Gene3D" id="2.60.40.1730">
    <property type="entry name" value="tricorn interacting facor f3 domain"/>
    <property type="match status" value="1"/>
</dbReference>
<evidence type="ECO:0000256" key="10">
    <source>
        <dbReference type="ARBA" id="ARBA00022833"/>
    </source>
</evidence>
<feature type="domain" description="Aminopeptidase N-like N-terminal" evidence="16">
    <location>
        <begin position="101"/>
        <end position="200"/>
    </location>
</feature>
<dbReference type="InterPro" id="IPR024601">
    <property type="entry name" value="Peptidase_M1_pepN_C"/>
</dbReference>
<keyword evidence="18" id="KW-1185">Reference proteome</keyword>
<dbReference type="InterPro" id="IPR012779">
    <property type="entry name" value="Peptidase_M1_pepN"/>
</dbReference>
<dbReference type="PANTHER" id="PTHR46322">
    <property type="entry name" value="PUROMYCIN-SENSITIVE AMINOPEPTIDASE"/>
    <property type="match status" value="1"/>
</dbReference>
<dbReference type="Pfam" id="PF17900">
    <property type="entry name" value="Peptidase_M1_N"/>
    <property type="match status" value="1"/>
</dbReference>
<evidence type="ECO:0000259" key="15">
    <source>
        <dbReference type="Pfam" id="PF17432"/>
    </source>
</evidence>
<evidence type="ECO:0000313" key="17">
    <source>
        <dbReference type="EMBL" id="MCW5320760.1"/>
    </source>
</evidence>
<keyword evidence="10" id="KW-0862">Zinc</keyword>
<dbReference type="Pfam" id="PF01433">
    <property type="entry name" value="Peptidase_M1"/>
    <property type="match status" value="1"/>
</dbReference>
<sequence>MLPLHEADTGGDGAGPAHAIRREDYCAPAFWIDSVDLTFDLDPQKTRVLNRMTLRRNPDLAAQPLRLDGEDLNLARVLVDGQGCSFKMEGQRLVLEKLPDSAPFTLEIFSTCCPVKNTQLMGLHMSQGSFFTQCEAEGFRRITYFLDRPDVMASYSVTLRADRALYPVLLSNGNLVASGALEGGRHFARWVDPHKKPCYLFALVAGKLVAREQRIRSRSGREHLLQVYVRPGDLAKTEHAMRALMHSVAWDEARFDLPLDLERFMIVATSDFNMGAMENKGLNIFNTKYVLASEATATDTDYAYIESVVGHEYFHNWTGNRVTCRDWFQLSLKEGLTVFRDQEFSQDLAGSASARAVLRIKDVRVLRTMQFAEDAGPMAHPVRPDSYVEIDNFYTVTVYEKGAEVVRMMHTLVGREGFARGLRLYFERHDGQAVTCDDFAQAIADANPASALARLLPQFKRWYSQAGTPRVRASGSYDAATRCYTLSLAQSCAPTPGQPDKQPFVIPVELGLLSASGAALPLHLADAAPHAAASDEATHLVVLTEAEQTLVFSDLDGEPVPSLLRNFSAPVLLDMACTDSQLLTLLAHDTDPFNRWEAGQRLALRRAMAAIADKACGANGRIGQPILCAEFVAAMRGVLRHPTLEPAFKDLVLMMPSESYIAEQLDVVDPQRVHTVREAMCEQLALALHADWVWAWEQSQSRGGYCPDPASSGRRALGGLALSLLCLAARSTGDTLWPAKAYQCFKDATNMTERFNALVALVSCDSELAAPALARFHAQFRDEPLVVDKWFALQATAFDRGGNVLPVVRQLMQHPDFNLKNPNRARSLLFGYCNANPGAFHRADAAGYVFWRERVLEIDPINPQIAARLARALEHWKKLAEPWRSAAREAISRVAAKPDLSPDLREVLNCALE</sequence>
<evidence type="ECO:0000256" key="9">
    <source>
        <dbReference type="ARBA" id="ARBA00022801"/>
    </source>
</evidence>
<dbReference type="PRINTS" id="PR00756">
    <property type="entry name" value="ALADIPTASE"/>
</dbReference>
<dbReference type="PANTHER" id="PTHR46322:SF1">
    <property type="entry name" value="PUROMYCIN-SENSITIVE AMINOPEPTIDASE"/>
    <property type="match status" value="1"/>
</dbReference>
<dbReference type="Gene3D" id="3.30.2010.30">
    <property type="match status" value="1"/>
</dbReference>
<feature type="domain" description="Peptidase M1 alanyl aminopeptidase C-terminal" evidence="15">
    <location>
        <begin position="579"/>
        <end position="912"/>
    </location>
</feature>
<dbReference type="EMBL" id="QZCW01000001">
    <property type="protein sequence ID" value="MCW5320760.1"/>
    <property type="molecule type" value="Genomic_DNA"/>
</dbReference>
<dbReference type="SUPFAM" id="SSF63737">
    <property type="entry name" value="Leukotriene A4 hydrolase N-terminal domain"/>
    <property type="match status" value="1"/>
</dbReference>
<comment type="catalytic activity">
    <reaction evidence="1">
        <text>Release of an N-terminal amino acid, Xaa-|-Yaa- from a peptide, amide or arylamide. Xaa is preferably Ala, but may be most amino acids including Pro (slow action). When a terminal hydrophobic residue is followed by a prolyl residue, the two may be released as an intact Xaa-Pro dipeptide.</text>
        <dbReference type="EC" id="3.4.11.2"/>
    </reaction>
</comment>